<dbReference type="Proteomes" id="UP000078492">
    <property type="component" value="Unassembled WGS sequence"/>
</dbReference>
<dbReference type="AlphaFoldDB" id="A0A151JA67"/>
<sequence length="272" mass="30940">MDSKEVILPASPLVKSGTILNPPAVTASNDENADGLTRQLFGSDFINVEVQPWNDHVTAKWHSTQLSLNPEARAAVSKINDAQRNRPLCDGAMILANLFYRLSLSRRAQIDKRDRLLQKTLTMLRTWVCKIRLFPSYIGSLISICPAVQYGILHIKILEREAFILSIIESQFGRFDIDLFASAINAELDILDVCSPRFVSWLPDLLAYAVDAFLLDWSIFYFYAVPPFALITRVLRKIITDKAEGILVVPWWPAQPWFPLFNRLISSQPIYF</sequence>
<evidence type="ECO:0000313" key="2">
    <source>
        <dbReference type="Proteomes" id="UP000078492"/>
    </source>
</evidence>
<proteinExistence type="predicted"/>
<protein>
    <submittedName>
        <fullName evidence="1">Uncharacterized protein</fullName>
    </submittedName>
</protein>
<gene>
    <name evidence="1" type="ORF">ALC57_05756</name>
</gene>
<dbReference type="STRING" id="471704.A0A151JA67"/>
<organism evidence="1 2">
    <name type="scientific">Trachymyrmex cornetzi</name>
    <dbReference type="NCBI Taxonomy" id="471704"/>
    <lineage>
        <taxon>Eukaryota</taxon>
        <taxon>Metazoa</taxon>
        <taxon>Ecdysozoa</taxon>
        <taxon>Arthropoda</taxon>
        <taxon>Hexapoda</taxon>
        <taxon>Insecta</taxon>
        <taxon>Pterygota</taxon>
        <taxon>Neoptera</taxon>
        <taxon>Endopterygota</taxon>
        <taxon>Hymenoptera</taxon>
        <taxon>Apocrita</taxon>
        <taxon>Aculeata</taxon>
        <taxon>Formicoidea</taxon>
        <taxon>Formicidae</taxon>
        <taxon>Myrmicinae</taxon>
        <taxon>Trachymyrmex</taxon>
    </lineage>
</organism>
<evidence type="ECO:0000313" key="1">
    <source>
        <dbReference type="EMBL" id="KYN21862.1"/>
    </source>
</evidence>
<dbReference type="EMBL" id="KQ979348">
    <property type="protein sequence ID" value="KYN21862.1"/>
    <property type="molecule type" value="Genomic_DNA"/>
</dbReference>
<accession>A0A151JA67</accession>
<reference evidence="1 2" key="1">
    <citation type="submission" date="2015-09" db="EMBL/GenBank/DDBJ databases">
        <title>Trachymyrmex cornetzi WGS genome.</title>
        <authorList>
            <person name="Nygaard S."/>
            <person name="Hu H."/>
            <person name="Boomsma J."/>
            <person name="Zhang G."/>
        </authorList>
    </citation>
    <scope>NUCLEOTIDE SEQUENCE [LARGE SCALE GENOMIC DNA]</scope>
    <source>
        <strain evidence="1">Tcor2-1</strain>
        <tissue evidence="1">Whole body</tissue>
    </source>
</reference>
<name>A0A151JA67_9HYME</name>
<keyword evidence="2" id="KW-1185">Reference proteome</keyword>